<geneLocation type="mitochondrion" evidence="10"/>
<dbReference type="RefSeq" id="YP_009728009.1">
    <property type="nucleotide sequence ID" value="NC_045889.1"/>
</dbReference>
<organism evidence="10">
    <name type="scientific">Platypus contaminatus</name>
    <dbReference type="NCBI Taxonomy" id="2066526"/>
    <lineage>
        <taxon>Eukaryota</taxon>
        <taxon>Metazoa</taxon>
        <taxon>Ecdysozoa</taxon>
        <taxon>Arthropoda</taxon>
        <taxon>Hexapoda</taxon>
        <taxon>Insecta</taxon>
        <taxon>Pterygota</taxon>
        <taxon>Neoptera</taxon>
        <taxon>Endopterygota</taxon>
        <taxon>Coleoptera</taxon>
        <taxon>Polyphaga</taxon>
        <taxon>Cucujiformia</taxon>
        <taxon>Curculionidae</taxon>
        <taxon>Platypodinae</taxon>
        <taxon>Platypus</taxon>
    </lineage>
</organism>
<reference evidence="10" key="1">
    <citation type="journal article" date="2019" name="Mitochondrial DNA Part B Resour">
        <title>The complete mitochondrial genome of hawthorn trunk borer, Platypus contaminatus (Coleoptera: Curculionidae: Platypodinae).</title>
        <authorList>
            <person name="Lai S."/>
            <person name="Zhang L."/>
            <person name="He P."/>
            <person name="Zhou Q."/>
            <person name="Wen Y."/>
            <person name="Dai X."/>
            <person name="Wang J."/>
        </authorList>
    </citation>
    <scope>NUCLEOTIDE SEQUENCE</scope>
</reference>
<keyword evidence="9" id="KW-0679">Respiratory chain</keyword>
<evidence type="ECO:0000256" key="7">
    <source>
        <dbReference type="ARBA" id="ARBA00023136"/>
    </source>
</evidence>
<evidence type="ECO:0000256" key="8">
    <source>
        <dbReference type="ARBA" id="ARBA00049551"/>
    </source>
</evidence>
<name>A0A6C0RUK7_9CUCU</name>
<proteinExistence type="inferred from homology"/>
<comment type="subcellular location">
    <subcellularLocation>
        <location evidence="1">Membrane</location>
    </subcellularLocation>
    <subcellularLocation>
        <location evidence="9">Mitochondrion membrane</location>
        <topology evidence="9">Multi-pass membrane protein</topology>
    </subcellularLocation>
</comment>
<evidence type="ECO:0000256" key="9">
    <source>
        <dbReference type="RuleBase" id="RU003640"/>
    </source>
</evidence>
<keyword evidence="9" id="KW-0830">Ubiquinone</keyword>
<keyword evidence="9" id="KW-1278">Translocase</keyword>
<feature type="transmembrane region" description="Helical" evidence="9">
    <location>
        <begin position="55"/>
        <end position="77"/>
    </location>
</feature>
<keyword evidence="5 9" id="KW-0812">Transmembrane</keyword>
<dbReference type="EMBL" id="MK105851">
    <property type="protein sequence ID" value="QIA44534.1"/>
    <property type="molecule type" value="Genomic_DNA"/>
</dbReference>
<protein>
    <recommendedName>
        <fullName evidence="3 9">NADH-ubiquinone oxidoreductase chain 3</fullName>
        <ecNumber evidence="9">7.1.1.2</ecNumber>
    </recommendedName>
</protein>
<comment type="similarity">
    <text evidence="2 9">Belongs to the complex I subunit 3 family.</text>
</comment>
<evidence type="ECO:0000256" key="4">
    <source>
        <dbReference type="ARBA" id="ARBA00022448"/>
    </source>
</evidence>
<evidence type="ECO:0000256" key="1">
    <source>
        <dbReference type="ARBA" id="ARBA00004370"/>
    </source>
</evidence>
<keyword evidence="6 9" id="KW-1133">Transmembrane helix</keyword>
<keyword evidence="7 9" id="KW-0472">Membrane</keyword>
<feature type="transmembrane region" description="Helical" evidence="9">
    <location>
        <begin position="6"/>
        <end position="26"/>
    </location>
</feature>
<evidence type="ECO:0000256" key="2">
    <source>
        <dbReference type="ARBA" id="ARBA00008472"/>
    </source>
</evidence>
<dbReference type="GeneID" id="43963563"/>
<comment type="function">
    <text evidence="9">Core subunit of the mitochondrial membrane respiratory chain NADH dehydrogenase (Complex I) which catalyzes electron transfer from NADH through the respiratory chain, using ubiquinone as an electron acceptor. Essential for the catalytic activity of complex I.</text>
</comment>
<evidence type="ECO:0000256" key="5">
    <source>
        <dbReference type="ARBA" id="ARBA00022692"/>
    </source>
</evidence>
<keyword evidence="9" id="KW-0249">Electron transport</keyword>
<dbReference type="CTD" id="4537"/>
<dbReference type="PANTHER" id="PTHR11058:SF9">
    <property type="entry name" value="NADH-UBIQUINONE OXIDOREDUCTASE CHAIN 3"/>
    <property type="match status" value="1"/>
</dbReference>
<dbReference type="Gene3D" id="1.20.58.1610">
    <property type="entry name" value="NADH:ubiquinone/plastoquinone oxidoreductase, chain 3"/>
    <property type="match status" value="1"/>
</dbReference>
<dbReference type="Pfam" id="PF00507">
    <property type="entry name" value="Oxidored_q4"/>
    <property type="match status" value="1"/>
</dbReference>
<evidence type="ECO:0000256" key="6">
    <source>
        <dbReference type="ARBA" id="ARBA00022989"/>
    </source>
</evidence>
<dbReference type="InterPro" id="IPR000440">
    <property type="entry name" value="NADH_UbQ/plastoQ_OxRdtase_su3"/>
</dbReference>
<dbReference type="InterPro" id="IPR038430">
    <property type="entry name" value="NDAH_ubi_oxred_su3_sf"/>
</dbReference>
<dbReference type="GO" id="GO:0030964">
    <property type="term" value="C:NADH dehydrogenase complex"/>
    <property type="evidence" value="ECO:0007669"/>
    <property type="project" value="TreeGrafter"/>
</dbReference>
<dbReference type="AlphaFoldDB" id="A0A6C0RUK7"/>
<keyword evidence="9" id="KW-0520">NAD</keyword>
<comment type="catalytic activity">
    <reaction evidence="8 9">
        <text>a ubiquinone + NADH + 5 H(+)(in) = a ubiquinol + NAD(+) + 4 H(+)(out)</text>
        <dbReference type="Rhea" id="RHEA:29091"/>
        <dbReference type="Rhea" id="RHEA-COMP:9565"/>
        <dbReference type="Rhea" id="RHEA-COMP:9566"/>
        <dbReference type="ChEBI" id="CHEBI:15378"/>
        <dbReference type="ChEBI" id="CHEBI:16389"/>
        <dbReference type="ChEBI" id="CHEBI:17976"/>
        <dbReference type="ChEBI" id="CHEBI:57540"/>
        <dbReference type="ChEBI" id="CHEBI:57945"/>
        <dbReference type="EC" id="7.1.1.2"/>
    </reaction>
</comment>
<feature type="transmembrane region" description="Helical" evidence="9">
    <location>
        <begin position="89"/>
        <end position="108"/>
    </location>
</feature>
<dbReference type="EC" id="7.1.1.2" evidence="9"/>
<dbReference type="PANTHER" id="PTHR11058">
    <property type="entry name" value="NADH-UBIQUINONE OXIDOREDUCTASE CHAIN 3"/>
    <property type="match status" value="1"/>
</dbReference>
<keyword evidence="4 9" id="KW-0813">Transport</keyword>
<sequence length="117" mass="13302">MFLMMSISSIIIVIIMALISILNITAKKKMTDREKSSPFECGFDPKASSRMPFSIHFFLIAIIFVIFDVELVLLLPSINSIKTIGPSNLSIMLTFFVLILLLGVYHEWNQGALNWKY</sequence>
<evidence type="ECO:0000256" key="3">
    <source>
        <dbReference type="ARBA" id="ARBA00021007"/>
    </source>
</evidence>
<gene>
    <name evidence="10" type="primary">ND3</name>
</gene>
<dbReference type="GO" id="GO:0031966">
    <property type="term" value="C:mitochondrial membrane"/>
    <property type="evidence" value="ECO:0007669"/>
    <property type="project" value="UniProtKB-SubCell"/>
</dbReference>
<dbReference type="GO" id="GO:0008137">
    <property type="term" value="F:NADH dehydrogenase (ubiquinone) activity"/>
    <property type="evidence" value="ECO:0007669"/>
    <property type="project" value="UniProtKB-UniRule"/>
</dbReference>
<keyword evidence="9 10" id="KW-0496">Mitochondrion</keyword>
<evidence type="ECO:0000313" key="10">
    <source>
        <dbReference type="EMBL" id="QIA44534.1"/>
    </source>
</evidence>
<accession>A0A6C0RUK7</accession>